<accession>A0A1D6KNG1</accession>
<name>A0A1D6KNG1_MAIZE</name>
<gene>
    <name evidence="1" type="ORF">ZEAMMB73_Zm00001d032085</name>
</gene>
<sequence length="44" mass="5009">MMTCIQTTYLVSRFFITLTLKDQSILVNGDINEGLLRLVTSFIV</sequence>
<evidence type="ECO:0000313" key="1">
    <source>
        <dbReference type="EMBL" id="ONM04352.1"/>
    </source>
</evidence>
<protein>
    <submittedName>
        <fullName evidence="1">Uncharacterized protein</fullName>
    </submittedName>
</protein>
<dbReference type="EMBL" id="CM007647">
    <property type="protein sequence ID" value="ONM04352.1"/>
    <property type="molecule type" value="Genomic_DNA"/>
</dbReference>
<dbReference type="AlphaFoldDB" id="A0A1D6KNG1"/>
<organism evidence="1">
    <name type="scientific">Zea mays</name>
    <name type="common">Maize</name>
    <dbReference type="NCBI Taxonomy" id="4577"/>
    <lineage>
        <taxon>Eukaryota</taxon>
        <taxon>Viridiplantae</taxon>
        <taxon>Streptophyta</taxon>
        <taxon>Embryophyta</taxon>
        <taxon>Tracheophyta</taxon>
        <taxon>Spermatophyta</taxon>
        <taxon>Magnoliopsida</taxon>
        <taxon>Liliopsida</taxon>
        <taxon>Poales</taxon>
        <taxon>Poaceae</taxon>
        <taxon>PACMAD clade</taxon>
        <taxon>Panicoideae</taxon>
        <taxon>Andropogonodae</taxon>
        <taxon>Andropogoneae</taxon>
        <taxon>Tripsacinae</taxon>
        <taxon>Zea</taxon>
    </lineage>
</organism>
<reference evidence="1" key="1">
    <citation type="submission" date="2015-12" db="EMBL/GenBank/DDBJ databases">
        <title>Update maize B73 reference genome by single molecule sequencing technologies.</title>
        <authorList>
            <consortium name="Maize Genome Sequencing Project"/>
            <person name="Ware D."/>
        </authorList>
    </citation>
    <scope>NUCLEOTIDE SEQUENCE [LARGE SCALE GENOMIC DNA]</scope>
    <source>
        <tissue evidence="1">Seedling</tissue>
    </source>
</reference>
<proteinExistence type="predicted"/>